<reference evidence="3" key="1">
    <citation type="submission" date="2021-01" db="EMBL/GenBank/DDBJ databases">
        <authorList>
            <consortium name="Genoscope - CEA"/>
            <person name="William W."/>
        </authorList>
    </citation>
    <scope>NUCLEOTIDE SEQUENCE</scope>
</reference>
<dbReference type="OMA" id="CREAYIV"/>
<dbReference type="Proteomes" id="UP000683925">
    <property type="component" value="Unassembled WGS sequence"/>
</dbReference>
<proteinExistence type="predicted"/>
<gene>
    <name evidence="3" type="ORF">POCTA_138.1.T0360363</name>
</gene>
<keyword evidence="2" id="KW-0812">Transmembrane</keyword>
<feature type="region of interest" description="Disordered" evidence="1">
    <location>
        <begin position="1"/>
        <end position="43"/>
    </location>
</feature>
<accession>A0A8S1U3R6</accession>
<dbReference type="EMBL" id="CAJJDP010000036">
    <property type="protein sequence ID" value="CAD8159400.1"/>
    <property type="molecule type" value="Genomic_DNA"/>
</dbReference>
<keyword evidence="2" id="KW-1133">Transmembrane helix</keyword>
<keyword evidence="2" id="KW-0472">Membrane</keyword>
<evidence type="ECO:0000256" key="1">
    <source>
        <dbReference type="SAM" id="MobiDB-lite"/>
    </source>
</evidence>
<evidence type="ECO:0000313" key="4">
    <source>
        <dbReference type="Proteomes" id="UP000683925"/>
    </source>
</evidence>
<feature type="transmembrane region" description="Helical" evidence="2">
    <location>
        <begin position="201"/>
        <end position="223"/>
    </location>
</feature>
<comment type="caution">
    <text evidence="3">The sequence shown here is derived from an EMBL/GenBank/DDBJ whole genome shotgun (WGS) entry which is preliminary data.</text>
</comment>
<name>A0A8S1U3R6_PAROT</name>
<evidence type="ECO:0000313" key="3">
    <source>
        <dbReference type="EMBL" id="CAD8159400.1"/>
    </source>
</evidence>
<dbReference type="OrthoDB" id="10312751at2759"/>
<evidence type="ECO:0000256" key="2">
    <source>
        <dbReference type="SAM" id="Phobius"/>
    </source>
</evidence>
<keyword evidence="4" id="KW-1185">Reference proteome</keyword>
<dbReference type="AlphaFoldDB" id="A0A8S1U3R6"/>
<protein>
    <submittedName>
        <fullName evidence="3">Uncharacterized protein</fullName>
    </submittedName>
</protein>
<organism evidence="3 4">
    <name type="scientific">Paramecium octaurelia</name>
    <dbReference type="NCBI Taxonomy" id="43137"/>
    <lineage>
        <taxon>Eukaryota</taxon>
        <taxon>Sar</taxon>
        <taxon>Alveolata</taxon>
        <taxon>Ciliophora</taxon>
        <taxon>Intramacronucleata</taxon>
        <taxon>Oligohymenophorea</taxon>
        <taxon>Peniculida</taxon>
        <taxon>Parameciidae</taxon>
        <taxon>Paramecium</taxon>
    </lineage>
</organism>
<sequence>MIKNYYKQSKQQSWNSTQKRGSEFHQNQRSKSKSPGPNKCKTQSKLNNSNLTTYYKMAIGEFKYYQECFPEEYTILSINNEILFEKDIIKCKQKDSQLNTTLEGSSDEDQTQIQDFTLRTSFNPINQTQYQHSFRFVYSNRERIFEERRTSLSSSKPHTQVLCREAYIVDTTVNYTVAKGEYLIEYYCITNTTNEFGKSIIVIYIVFQNIYSGIHIFLIQSLLNVNFL</sequence>